<dbReference type="AlphaFoldDB" id="A0A8X6Y9H0"/>
<dbReference type="EMBL" id="BMAV01016321">
    <property type="protein sequence ID" value="GFY67021.1"/>
    <property type="molecule type" value="Genomic_DNA"/>
</dbReference>
<gene>
    <name evidence="1" type="ORF">TNIN_302891</name>
</gene>
<organism evidence="1 2">
    <name type="scientific">Trichonephila inaurata madagascariensis</name>
    <dbReference type="NCBI Taxonomy" id="2747483"/>
    <lineage>
        <taxon>Eukaryota</taxon>
        <taxon>Metazoa</taxon>
        <taxon>Ecdysozoa</taxon>
        <taxon>Arthropoda</taxon>
        <taxon>Chelicerata</taxon>
        <taxon>Arachnida</taxon>
        <taxon>Araneae</taxon>
        <taxon>Araneomorphae</taxon>
        <taxon>Entelegynae</taxon>
        <taxon>Araneoidea</taxon>
        <taxon>Nephilidae</taxon>
        <taxon>Trichonephila</taxon>
        <taxon>Trichonephila inaurata</taxon>
    </lineage>
</organism>
<protein>
    <submittedName>
        <fullName evidence="1">Uncharacterized protein</fullName>
    </submittedName>
</protein>
<reference evidence="1" key="1">
    <citation type="submission" date="2020-08" db="EMBL/GenBank/DDBJ databases">
        <title>Multicomponent nature underlies the extraordinary mechanical properties of spider dragline silk.</title>
        <authorList>
            <person name="Kono N."/>
            <person name="Nakamura H."/>
            <person name="Mori M."/>
            <person name="Yoshida Y."/>
            <person name="Ohtoshi R."/>
            <person name="Malay A.D."/>
            <person name="Moran D.A.P."/>
            <person name="Tomita M."/>
            <person name="Numata K."/>
            <person name="Arakawa K."/>
        </authorList>
    </citation>
    <scope>NUCLEOTIDE SEQUENCE</scope>
</reference>
<proteinExistence type="predicted"/>
<accession>A0A8X6Y9H0</accession>
<dbReference type="Proteomes" id="UP000886998">
    <property type="component" value="Unassembled WGS sequence"/>
</dbReference>
<keyword evidence="2" id="KW-1185">Reference proteome</keyword>
<evidence type="ECO:0000313" key="1">
    <source>
        <dbReference type="EMBL" id="GFY67021.1"/>
    </source>
</evidence>
<name>A0A8X6Y9H0_9ARAC</name>
<comment type="caution">
    <text evidence="1">The sequence shown here is derived from an EMBL/GenBank/DDBJ whole genome shotgun (WGS) entry which is preliminary data.</text>
</comment>
<evidence type="ECO:0000313" key="2">
    <source>
        <dbReference type="Proteomes" id="UP000886998"/>
    </source>
</evidence>
<sequence length="112" mass="13215">MDEASRFPLASKVAFKTQYMDDVKSSGAQNLTLLTNYNASCKICWKHVEMKLHKWKSNSRSFLIHHRSRTLIFNQRESAIKPVLVETNRRLFHVQSLNPFNNDIFIQKIQMF</sequence>